<comment type="caution">
    <text evidence="1">The sequence shown here is derived from an EMBL/GenBank/DDBJ whole genome shotgun (WGS) entry which is preliminary data.</text>
</comment>
<dbReference type="Proteomes" id="UP001233172">
    <property type="component" value="Unassembled WGS sequence"/>
</dbReference>
<accession>A0AAD8B4C1</accession>
<sequence length="127" mass="14581">MCVHLGSKRNFINFHKTRHTDAQLNPPSHTSHCLEHDLTKEQMPSVCGARSFMTTVNQKTNVTFGMIPVFTAMSGHPHLSTLPFRRTKPINPMGWITSRRLLLQDRYRNVPLAYFIGSPNCHLYECD</sequence>
<proteinExistence type="predicted"/>
<organism evidence="1 2">
    <name type="scientific">Biomphalaria pfeifferi</name>
    <name type="common">Bloodfluke planorb</name>
    <name type="synonym">Freshwater snail</name>
    <dbReference type="NCBI Taxonomy" id="112525"/>
    <lineage>
        <taxon>Eukaryota</taxon>
        <taxon>Metazoa</taxon>
        <taxon>Spiralia</taxon>
        <taxon>Lophotrochozoa</taxon>
        <taxon>Mollusca</taxon>
        <taxon>Gastropoda</taxon>
        <taxon>Heterobranchia</taxon>
        <taxon>Euthyneura</taxon>
        <taxon>Panpulmonata</taxon>
        <taxon>Hygrophila</taxon>
        <taxon>Lymnaeoidea</taxon>
        <taxon>Planorbidae</taxon>
        <taxon>Biomphalaria</taxon>
    </lineage>
</organism>
<reference evidence="1" key="1">
    <citation type="journal article" date="2023" name="PLoS Negl. Trop. Dis.">
        <title>A genome sequence for Biomphalaria pfeifferi, the major vector snail for the human-infecting parasite Schistosoma mansoni.</title>
        <authorList>
            <person name="Bu L."/>
            <person name="Lu L."/>
            <person name="Laidemitt M.R."/>
            <person name="Zhang S.M."/>
            <person name="Mutuku M."/>
            <person name="Mkoji G."/>
            <person name="Steinauer M."/>
            <person name="Loker E.S."/>
        </authorList>
    </citation>
    <scope>NUCLEOTIDE SEQUENCE</scope>
    <source>
        <strain evidence="1">KasaAsao</strain>
    </source>
</reference>
<evidence type="ECO:0000313" key="1">
    <source>
        <dbReference type="EMBL" id="KAK0047804.1"/>
    </source>
</evidence>
<reference evidence="1" key="2">
    <citation type="submission" date="2023-04" db="EMBL/GenBank/DDBJ databases">
        <authorList>
            <person name="Bu L."/>
            <person name="Lu L."/>
            <person name="Laidemitt M.R."/>
            <person name="Zhang S.M."/>
            <person name="Mutuku M."/>
            <person name="Mkoji G."/>
            <person name="Steinauer M."/>
            <person name="Loker E.S."/>
        </authorList>
    </citation>
    <scope>NUCLEOTIDE SEQUENCE</scope>
    <source>
        <strain evidence="1">KasaAsao</strain>
        <tissue evidence="1">Whole Snail</tissue>
    </source>
</reference>
<dbReference type="AlphaFoldDB" id="A0AAD8B4C1"/>
<keyword evidence="2" id="KW-1185">Reference proteome</keyword>
<gene>
    <name evidence="1" type="ORF">Bpfe_022728</name>
</gene>
<dbReference type="EMBL" id="JASAOG010000145">
    <property type="protein sequence ID" value="KAK0047804.1"/>
    <property type="molecule type" value="Genomic_DNA"/>
</dbReference>
<evidence type="ECO:0000313" key="2">
    <source>
        <dbReference type="Proteomes" id="UP001233172"/>
    </source>
</evidence>
<protein>
    <submittedName>
        <fullName evidence="1">Uncharacterized protein</fullName>
    </submittedName>
</protein>
<name>A0AAD8B4C1_BIOPF</name>